<comment type="caution">
    <text evidence="2">The sequence shown here is derived from an EMBL/GenBank/DDBJ whole genome shotgun (WGS) entry which is preliminary data.</text>
</comment>
<evidence type="ECO:0000313" key="3">
    <source>
        <dbReference type="Proteomes" id="UP001150904"/>
    </source>
</evidence>
<protein>
    <submittedName>
        <fullName evidence="2">Uncharacterized protein</fullName>
    </submittedName>
</protein>
<dbReference type="EMBL" id="JAPQKR010000015">
    <property type="protein sequence ID" value="KAJ5195275.1"/>
    <property type="molecule type" value="Genomic_DNA"/>
</dbReference>
<gene>
    <name evidence="2" type="ORF">N7498_008713</name>
</gene>
<evidence type="ECO:0000313" key="2">
    <source>
        <dbReference type="EMBL" id="KAJ5195275.1"/>
    </source>
</evidence>
<feature type="compositionally biased region" description="Basic and acidic residues" evidence="1">
    <location>
        <begin position="35"/>
        <end position="64"/>
    </location>
</feature>
<reference evidence="2" key="2">
    <citation type="journal article" date="2023" name="IMA Fungus">
        <title>Comparative genomic study of the Penicillium genus elucidates a diverse pangenome and 15 lateral gene transfer events.</title>
        <authorList>
            <person name="Petersen C."/>
            <person name="Sorensen T."/>
            <person name="Nielsen M.R."/>
            <person name="Sondergaard T.E."/>
            <person name="Sorensen J.L."/>
            <person name="Fitzpatrick D.A."/>
            <person name="Frisvad J.C."/>
            <person name="Nielsen K.L."/>
        </authorList>
    </citation>
    <scope>NUCLEOTIDE SEQUENCE</scope>
    <source>
        <strain evidence="2">IBT 15544</strain>
    </source>
</reference>
<dbReference type="GeneID" id="83183076"/>
<dbReference type="RefSeq" id="XP_058305763.1">
    <property type="nucleotide sequence ID" value="XM_058455775.1"/>
</dbReference>
<feature type="compositionally biased region" description="Basic and acidic residues" evidence="1">
    <location>
        <begin position="12"/>
        <end position="25"/>
    </location>
</feature>
<dbReference type="AlphaFoldDB" id="A0A9W9JE90"/>
<organism evidence="2 3">
    <name type="scientific">Penicillium cinerascens</name>
    <dbReference type="NCBI Taxonomy" id="70096"/>
    <lineage>
        <taxon>Eukaryota</taxon>
        <taxon>Fungi</taxon>
        <taxon>Dikarya</taxon>
        <taxon>Ascomycota</taxon>
        <taxon>Pezizomycotina</taxon>
        <taxon>Eurotiomycetes</taxon>
        <taxon>Eurotiomycetidae</taxon>
        <taxon>Eurotiales</taxon>
        <taxon>Aspergillaceae</taxon>
        <taxon>Penicillium</taxon>
    </lineage>
</organism>
<dbReference type="Proteomes" id="UP001150904">
    <property type="component" value="Unassembled WGS sequence"/>
</dbReference>
<accession>A0A9W9JE90</accession>
<proteinExistence type="predicted"/>
<keyword evidence="3" id="KW-1185">Reference proteome</keyword>
<feature type="compositionally biased region" description="Polar residues" evidence="1">
    <location>
        <begin position="1"/>
        <end position="11"/>
    </location>
</feature>
<sequence length="77" mass="9290">MADKSNPQESNPVHEHEHEGFFERILHHHKNKDCKHHDKDSQQPQDKKEEGEMDKMKDYLHKDEQLEEEGHEYGDLM</sequence>
<feature type="region of interest" description="Disordered" evidence="1">
    <location>
        <begin position="1"/>
        <end position="77"/>
    </location>
</feature>
<reference evidence="2" key="1">
    <citation type="submission" date="2022-12" db="EMBL/GenBank/DDBJ databases">
        <authorList>
            <person name="Petersen C."/>
        </authorList>
    </citation>
    <scope>NUCLEOTIDE SEQUENCE</scope>
    <source>
        <strain evidence="2">IBT 15544</strain>
    </source>
</reference>
<name>A0A9W9JE90_9EURO</name>
<evidence type="ECO:0000256" key="1">
    <source>
        <dbReference type="SAM" id="MobiDB-lite"/>
    </source>
</evidence>